<dbReference type="Gene3D" id="3.30.2390.20">
    <property type="entry name" value="Type VII secretion system EccB, repeat 1 domain"/>
    <property type="match status" value="1"/>
</dbReference>
<keyword evidence="8" id="KW-1133">Transmembrane helix</keyword>
<dbReference type="AlphaFoldDB" id="A0A0U0ZT55"/>
<accession>A0A0U0ZT55</accession>
<organism evidence="11 12">
    <name type="scientific">Mycobacteroides abscessus</name>
    <dbReference type="NCBI Taxonomy" id="36809"/>
    <lineage>
        <taxon>Bacteria</taxon>
        <taxon>Bacillati</taxon>
        <taxon>Actinomycetota</taxon>
        <taxon>Actinomycetes</taxon>
        <taxon>Mycobacteriales</taxon>
        <taxon>Mycobacteriaceae</taxon>
        <taxon>Mycobacteroides</taxon>
    </lineage>
</organism>
<dbReference type="GO" id="GO:0005576">
    <property type="term" value="C:extracellular region"/>
    <property type="evidence" value="ECO:0007669"/>
    <property type="project" value="TreeGrafter"/>
</dbReference>
<keyword evidence="3" id="KW-1003">Cell membrane</keyword>
<keyword evidence="4" id="KW-0812">Transmembrane</keyword>
<feature type="region of interest" description="Disordered" evidence="10">
    <location>
        <begin position="447"/>
        <end position="469"/>
    </location>
</feature>
<evidence type="ECO:0000313" key="12">
    <source>
        <dbReference type="Proteomes" id="UP000045782"/>
    </source>
</evidence>
<dbReference type="GO" id="GO:0016787">
    <property type="term" value="F:hydrolase activity"/>
    <property type="evidence" value="ECO:0007669"/>
    <property type="project" value="UniProtKB-KW"/>
</dbReference>
<keyword evidence="7" id="KW-0067">ATP-binding</keyword>
<evidence type="ECO:0000256" key="10">
    <source>
        <dbReference type="SAM" id="MobiDB-lite"/>
    </source>
</evidence>
<evidence type="ECO:0000256" key="9">
    <source>
        <dbReference type="ARBA" id="ARBA00023136"/>
    </source>
</evidence>
<comment type="similarity">
    <text evidence="2">Belongs to the EccB family.</text>
</comment>
<protein>
    <submittedName>
        <fullName evidence="11">Type VII secretion protein EccB, Actinobacterial</fullName>
    </submittedName>
</protein>
<evidence type="ECO:0000256" key="8">
    <source>
        <dbReference type="ARBA" id="ARBA00022989"/>
    </source>
</evidence>
<evidence type="ECO:0000256" key="5">
    <source>
        <dbReference type="ARBA" id="ARBA00022741"/>
    </source>
</evidence>
<keyword evidence="5" id="KW-0547">Nucleotide-binding</keyword>
<evidence type="ECO:0000256" key="6">
    <source>
        <dbReference type="ARBA" id="ARBA00022801"/>
    </source>
</evidence>
<dbReference type="PANTHER" id="PTHR40765">
    <property type="entry name" value="ESX-2 SECRETION SYSTEM ATPASE ECCB2"/>
    <property type="match status" value="1"/>
</dbReference>
<dbReference type="EMBL" id="CSWP01000009">
    <property type="protein sequence ID" value="CPV66921.1"/>
    <property type="molecule type" value="Genomic_DNA"/>
</dbReference>
<evidence type="ECO:0000256" key="4">
    <source>
        <dbReference type="ARBA" id="ARBA00022692"/>
    </source>
</evidence>
<dbReference type="Pfam" id="PF05108">
    <property type="entry name" value="T7SS_ESX1_EccB"/>
    <property type="match status" value="1"/>
</dbReference>
<dbReference type="GO" id="GO:0005886">
    <property type="term" value="C:plasma membrane"/>
    <property type="evidence" value="ECO:0007669"/>
    <property type="project" value="UniProtKB-SubCell"/>
</dbReference>
<dbReference type="GO" id="GO:0005524">
    <property type="term" value="F:ATP binding"/>
    <property type="evidence" value="ECO:0007669"/>
    <property type="project" value="UniProtKB-KW"/>
</dbReference>
<keyword evidence="9" id="KW-0472">Membrane</keyword>
<gene>
    <name evidence="11" type="primary">eccB1</name>
    <name evidence="11" type="ORF">ERS075579_04111</name>
</gene>
<comment type="subcellular location">
    <subcellularLocation>
        <location evidence="1">Cell membrane</location>
        <topology evidence="1">Single-pass membrane protein</topology>
    </subcellularLocation>
</comment>
<dbReference type="PANTHER" id="PTHR40765:SF2">
    <property type="entry name" value="ESX-2 SECRETION SYSTEM ATPASE ECCB2"/>
    <property type="match status" value="1"/>
</dbReference>
<reference evidence="11 12" key="1">
    <citation type="submission" date="2015-03" db="EMBL/GenBank/DDBJ databases">
        <authorList>
            <person name="Murphy D."/>
        </authorList>
    </citation>
    <scope>NUCLEOTIDE SEQUENCE [LARGE SCALE GENOMIC DNA]</scope>
    <source>
        <strain evidence="11 12">PAP088</strain>
    </source>
</reference>
<sequence>MKHDPMRKQSRSMGVGIAIAALICAGCVIGSLLSPRGQIKDHVILADKDSNALYVRINGDLHPVLNLTSAQLIAGKAEAPTVVRSSELAALPPAPLVGIPGAPERIPLPDPKVTEASWTVCDTAAAAGQLKLTVVTGPVFTDDSIGALPDGKAVLARFGDETDLIYNGHRTPIDLADKSVTLAVGLDTSSPPPVPLSRGLHDALVPTPQLVVPVIPAAGTPFPPEWPLPPQTVIGSLIKVRQVDGSEDQLYVVLPDGLQRISHVTAAILRNADPNAPAQPTEVPASALPSIPQSTALDIGFHPTKPLKLVDPVANPVLCQSWVMDRQDPQARITLLSGRALPLPPDQRSRTTTLITKDPNGTTADNVYVRAGTGWLVQISGGVPAAPTAESSWWISDKGIRFGLADSGNAADASPQKSLGLTMPPLPIPWPVLKLLPQGLPLSRDDALLGHDGLQPDGQPRAVIESKPN</sequence>
<evidence type="ECO:0000256" key="7">
    <source>
        <dbReference type="ARBA" id="ARBA00022840"/>
    </source>
</evidence>
<proteinExistence type="inferred from homology"/>
<dbReference type="InterPro" id="IPR007795">
    <property type="entry name" value="T7SS_EccB"/>
</dbReference>
<evidence type="ECO:0000256" key="3">
    <source>
        <dbReference type="ARBA" id="ARBA00022475"/>
    </source>
</evidence>
<evidence type="ECO:0000313" key="11">
    <source>
        <dbReference type="EMBL" id="CPV66921.1"/>
    </source>
</evidence>
<dbReference type="Proteomes" id="UP000045782">
    <property type="component" value="Unassembled WGS sequence"/>
</dbReference>
<evidence type="ECO:0000256" key="2">
    <source>
        <dbReference type="ARBA" id="ARBA00008149"/>
    </source>
</evidence>
<dbReference type="InterPro" id="IPR042485">
    <property type="entry name" value="T7SS_EccB_R3"/>
</dbReference>
<dbReference type="NCBIfam" id="TIGR03919">
    <property type="entry name" value="T7SS_EccB"/>
    <property type="match status" value="1"/>
</dbReference>
<dbReference type="Gene3D" id="2.40.50.910">
    <property type="entry name" value="Type VII secretion system EccB, repeat 3 domain"/>
    <property type="match status" value="1"/>
</dbReference>
<dbReference type="InterPro" id="IPR044857">
    <property type="entry name" value="T7SS_EccB_R1"/>
</dbReference>
<evidence type="ECO:0000256" key="1">
    <source>
        <dbReference type="ARBA" id="ARBA00004162"/>
    </source>
</evidence>
<name>A0A0U0ZT55_9MYCO</name>
<keyword evidence="6" id="KW-0378">Hydrolase</keyword>